<comment type="similarity">
    <text evidence="10">Belongs to the ELO family.</text>
</comment>
<keyword evidence="6 10" id="KW-1133">Transmembrane helix</keyword>
<dbReference type="EMBL" id="JAFNEN010000141">
    <property type="protein sequence ID" value="KAG8192348.1"/>
    <property type="molecule type" value="Genomic_DNA"/>
</dbReference>
<feature type="transmembrane region" description="Helical" evidence="10">
    <location>
        <begin position="62"/>
        <end position="87"/>
    </location>
</feature>
<keyword evidence="9 10" id="KW-0275">Fatty acid biosynthesis</keyword>
<evidence type="ECO:0000256" key="9">
    <source>
        <dbReference type="ARBA" id="ARBA00023160"/>
    </source>
</evidence>
<dbReference type="InterPro" id="IPR002076">
    <property type="entry name" value="ELO_fam"/>
</dbReference>
<dbReference type="Pfam" id="PF01151">
    <property type="entry name" value="ELO"/>
    <property type="match status" value="1"/>
</dbReference>
<evidence type="ECO:0000256" key="10">
    <source>
        <dbReference type="RuleBase" id="RU361115"/>
    </source>
</evidence>
<dbReference type="GO" id="GO:0034626">
    <property type="term" value="P:fatty acid elongation, polyunsaturated fatty acid"/>
    <property type="evidence" value="ECO:0007669"/>
    <property type="project" value="TreeGrafter"/>
</dbReference>
<sequence length="271" mass="31536">MEKIDVIDYEFVEKYGDPRISSYLLMDTPIHTIALTTAYCAATFLGIFLMKNKQSCDLKVPFFLYNMAVVLLSVWMFIKLGIHGWFTKYSWNCEPLNLSNDPDTLEIVKVCWVFYVSRLIEFVDTIFLVLKKNSSTLNHFHILHRWVIPLTAWYFVKYCPGGYNTFPMMADLFVRSLIYFYYGFAAIVPSIQKHSFMKTSISLLQMVQFISVIAYMSHLYLFATPDCRVSQFLLSLSFTQSVFGLSVSLFVFFSSTRKNATKGIEKYKKLK</sequence>
<dbReference type="GO" id="GO:0005789">
    <property type="term" value="C:endoplasmic reticulum membrane"/>
    <property type="evidence" value="ECO:0007669"/>
    <property type="project" value="TreeGrafter"/>
</dbReference>
<feature type="transmembrane region" description="Helical" evidence="10">
    <location>
        <begin position="30"/>
        <end position="50"/>
    </location>
</feature>
<dbReference type="EC" id="2.3.1.199" evidence="10"/>
<evidence type="ECO:0000256" key="6">
    <source>
        <dbReference type="ARBA" id="ARBA00022989"/>
    </source>
</evidence>
<feature type="transmembrane region" description="Helical" evidence="10">
    <location>
        <begin position="229"/>
        <end position="253"/>
    </location>
</feature>
<evidence type="ECO:0000256" key="7">
    <source>
        <dbReference type="ARBA" id="ARBA00023098"/>
    </source>
</evidence>
<proteinExistence type="inferred from homology"/>
<keyword evidence="5 10" id="KW-0276">Fatty acid metabolism</keyword>
<keyword evidence="8 10" id="KW-0472">Membrane</keyword>
<keyword evidence="4 10" id="KW-0812">Transmembrane</keyword>
<accession>A0AAV6V9D7</accession>
<dbReference type="AlphaFoldDB" id="A0AAV6V9D7"/>
<comment type="catalytic activity">
    <reaction evidence="10">
        <text>a very-long-chain acyl-CoA + malonyl-CoA + H(+) = a very-long-chain 3-oxoacyl-CoA + CO2 + CoA</text>
        <dbReference type="Rhea" id="RHEA:32727"/>
        <dbReference type="ChEBI" id="CHEBI:15378"/>
        <dbReference type="ChEBI" id="CHEBI:16526"/>
        <dbReference type="ChEBI" id="CHEBI:57287"/>
        <dbReference type="ChEBI" id="CHEBI:57384"/>
        <dbReference type="ChEBI" id="CHEBI:90725"/>
        <dbReference type="ChEBI" id="CHEBI:90736"/>
        <dbReference type="EC" id="2.3.1.199"/>
    </reaction>
</comment>
<keyword evidence="7 10" id="KW-0443">Lipid metabolism</keyword>
<comment type="caution">
    <text evidence="11">The sequence shown here is derived from an EMBL/GenBank/DDBJ whole genome shotgun (WGS) entry which is preliminary data.</text>
</comment>
<evidence type="ECO:0000313" key="11">
    <source>
        <dbReference type="EMBL" id="KAG8192348.1"/>
    </source>
</evidence>
<dbReference type="GO" id="GO:0019367">
    <property type="term" value="P:fatty acid elongation, saturated fatty acid"/>
    <property type="evidence" value="ECO:0007669"/>
    <property type="project" value="TreeGrafter"/>
</dbReference>
<keyword evidence="3 10" id="KW-0808">Transferase</keyword>
<evidence type="ECO:0000313" key="12">
    <source>
        <dbReference type="Proteomes" id="UP000827092"/>
    </source>
</evidence>
<evidence type="ECO:0000256" key="4">
    <source>
        <dbReference type="ARBA" id="ARBA00022692"/>
    </source>
</evidence>
<evidence type="ECO:0000256" key="1">
    <source>
        <dbReference type="ARBA" id="ARBA00004141"/>
    </source>
</evidence>
<dbReference type="GO" id="GO:0034625">
    <property type="term" value="P:fatty acid elongation, monounsaturated fatty acid"/>
    <property type="evidence" value="ECO:0007669"/>
    <property type="project" value="TreeGrafter"/>
</dbReference>
<keyword evidence="2 10" id="KW-0444">Lipid biosynthesis</keyword>
<name>A0AAV6V9D7_9ARAC</name>
<dbReference type="Proteomes" id="UP000827092">
    <property type="component" value="Unassembled WGS sequence"/>
</dbReference>
<evidence type="ECO:0000256" key="8">
    <source>
        <dbReference type="ARBA" id="ARBA00023136"/>
    </source>
</evidence>
<dbReference type="PANTHER" id="PTHR11157">
    <property type="entry name" value="FATTY ACID ACYL TRANSFERASE-RELATED"/>
    <property type="match status" value="1"/>
</dbReference>
<evidence type="ECO:0000256" key="3">
    <source>
        <dbReference type="ARBA" id="ARBA00022679"/>
    </source>
</evidence>
<keyword evidence="12" id="KW-1185">Reference proteome</keyword>
<protein>
    <recommendedName>
        <fullName evidence="10">Elongation of very long chain fatty acids protein</fullName>
        <ecNumber evidence="10">2.3.1.199</ecNumber>
    </recommendedName>
    <alternativeName>
        <fullName evidence="10">Very-long-chain 3-oxoacyl-CoA synthase</fullName>
    </alternativeName>
</protein>
<comment type="subcellular location">
    <subcellularLocation>
        <location evidence="1">Membrane</location>
        <topology evidence="1">Multi-pass membrane protein</topology>
    </subcellularLocation>
</comment>
<evidence type="ECO:0000256" key="5">
    <source>
        <dbReference type="ARBA" id="ARBA00022832"/>
    </source>
</evidence>
<feature type="transmembrane region" description="Helical" evidence="10">
    <location>
        <begin position="172"/>
        <end position="191"/>
    </location>
</feature>
<dbReference type="GO" id="GO:0030148">
    <property type="term" value="P:sphingolipid biosynthetic process"/>
    <property type="evidence" value="ECO:0007669"/>
    <property type="project" value="TreeGrafter"/>
</dbReference>
<dbReference type="PANTHER" id="PTHR11157:SF69">
    <property type="entry name" value="ELONGATION OF VERY LONG CHAIN FATTY ACIDS PROTEIN 7"/>
    <property type="match status" value="1"/>
</dbReference>
<dbReference type="GO" id="GO:0009922">
    <property type="term" value="F:fatty acid elongase activity"/>
    <property type="evidence" value="ECO:0007669"/>
    <property type="project" value="UniProtKB-EC"/>
</dbReference>
<reference evidence="11 12" key="1">
    <citation type="journal article" date="2022" name="Nat. Ecol. Evol.">
        <title>A masculinizing supergene underlies an exaggerated male reproductive morph in a spider.</title>
        <authorList>
            <person name="Hendrickx F."/>
            <person name="De Corte Z."/>
            <person name="Sonet G."/>
            <person name="Van Belleghem S.M."/>
            <person name="Kostlbacher S."/>
            <person name="Vangestel C."/>
        </authorList>
    </citation>
    <scope>NUCLEOTIDE SEQUENCE [LARGE SCALE GENOMIC DNA]</scope>
    <source>
        <strain evidence="11">W744_W776</strain>
    </source>
</reference>
<gene>
    <name evidence="11" type="ORF">JTE90_002168</name>
</gene>
<organism evidence="11 12">
    <name type="scientific">Oedothorax gibbosus</name>
    <dbReference type="NCBI Taxonomy" id="931172"/>
    <lineage>
        <taxon>Eukaryota</taxon>
        <taxon>Metazoa</taxon>
        <taxon>Ecdysozoa</taxon>
        <taxon>Arthropoda</taxon>
        <taxon>Chelicerata</taxon>
        <taxon>Arachnida</taxon>
        <taxon>Araneae</taxon>
        <taxon>Araneomorphae</taxon>
        <taxon>Entelegynae</taxon>
        <taxon>Araneoidea</taxon>
        <taxon>Linyphiidae</taxon>
        <taxon>Erigoninae</taxon>
        <taxon>Oedothorax</taxon>
    </lineage>
</organism>
<feature type="transmembrane region" description="Helical" evidence="10">
    <location>
        <begin position="203"/>
        <end position="223"/>
    </location>
</feature>
<dbReference type="GO" id="GO:0042761">
    <property type="term" value="P:very long-chain fatty acid biosynthetic process"/>
    <property type="evidence" value="ECO:0007669"/>
    <property type="project" value="TreeGrafter"/>
</dbReference>
<evidence type="ECO:0000256" key="2">
    <source>
        <dbReference type="ARBA" id="ARBA00022516"/>
    </source>
</evidence>